<dbReference type="RefSeq" id="WP_147903126.1">
    <property type="nucleotide sequence ID" value="NZ_BAAAGC010000002.1"/>
</dbReference>
<evidence type="ECO:0000313" key="1">
    <source>
        <dbReference type="EMBL" id="TXK83289.1"/>
    </source>
</evidence>
<accession>A0A5C8M5S2</accession>
<reference evidence="1 2" key="1">
    <citation type="submission" date="2019-08" db="EMBL/GenBank/DDBJ databases">
        <title>Draft genome analysis of Rheinheimera tangshanensis isolated from the roots of fresh rice plants (Oryza sativa).</title>
        <authorList>
            <person name="Yu Q."/>
            <person name="Qi Y."/>
            <person name="Zhang H."/>
            <person name="Pu J."/>
        </authorList>
    </citation>
    <scope>NUCLEOTIDE SEQUENCE [LARGE SCALE GENOMIC DNA]</scope>
    <source>
        <strain evidence="1 2">JA3-B52</strain>
    </source>
</reference>
<dbReference type="OrthoDB" id="8560256at2"/>
<evidence type="ECO:0000313" key="2">
    <source>
        <dbReference type="Proteomes" id="UP000321814"/>
    </source>
</evidence>
<gene>
    <name evidence="1" type="ORF">FU839_03170</name>
</gene>
<protein>
    <submittedName>
        <fullName evidence="1">Uncharacterized protein</fullName>
    </submittedName>
</protein>
<proteinExistence type="predicted"/>
<keyword evidence="2" id="KW-1185">Reference proteome</keyword>
<organism evidence="1 2">
    <name type="scientific">Rheinheimera tangshanensis</name>
    <dbReference type="NCBI Taxonomy" id="400153"/>
    <lineage>
        <taxon>Bacteria</taxon>
        <taxon>Pseudomonadati</taxon>
        <taxon>Pseudomonadota</taxon>
        <taxon>Gammaproteobacteria</taxon>
        <taxon>Chromatiales</taxon>
        <taxon>Chromatiaceae</taxon>
        <taxon>Rheinheimera</taxon>
    </lineage>
</organism>
<dbReference type="EMBL" id="VRLR01000001">
    <property type="protein sequence ID" value="TXK83289.1"/>
    <property type="molecule type" value="Genomic_DNA"/>
</dbReference>
<comment type="caution">
    <text evidence="1">The sequence shown here is derived from an EMBL/GenBank/DDBJ whole genome shotgun (WGS) entry which is preliminary data.</text>
</comment>
<sequence>MTLIVAGYRQDNLLLGDETDFLPDRKHGIFIVADSLVSTLTSIGRQPLLSEFRKVIEVPIQLWEPHFVGEHFSGYKKVFFTYKCLIAFAGSTLVAQHVVNNISGHLAKLRIDYTDEVEFKCVVRKSCDENNLIKAGFSSIYDDDIFVSENDYRNLLSAEFVADVVEHSINKAFESKMKHVIDEQALNAMKTEIILALTCPTKGRDFLYKFHFKTKDLPEGGVIAYCEKELILADSIAVIGMERVYGANALKTAKKAIQEGPDFQKTMREFVVECVRGDRSFEIGFPVSVKTIRDNKVDLDAIIKS</sequence>
<dbReference type="AlphaFoldDB" id="A0A5C8M5S2"/>
<dbReference type="Proteomes" id="UP000321814">
    <property type="component" value="Unassembled WGS sequence"/>
</dbReference>
<name>A0A5C8M5S2_9GAMM</name>